<sequence>MFERSYPGHKDYELHRALGLPVSDIPPFVSPLSADEKNGLINKASKLRLEMINKLGEFPALQPQIQELKLNITSEDLARGTKSSVTNAIAKKLFTANDGQQSDDELSKEGYISRERIKKAVEELMTMARTLRSAVAEETGAFVGNSYYD</sequence>
<reference evidence="1 2" key="1">
    <citation type="journal article" date="2016" name="Nat. Commun.">
        <title>Thousands of microbial genomes shed light on interconnected biogeochemical processes in an aquifer system.</title>
        <authorList>
            <person name="Anantharaman K."/>
            <person name="Brown C.T."/>
            <person name="Hug L.A."/>
            <person name="Sharon I."/>
            <person name="Castelle C.J."/>
            <person name="Probst A.J."/>
            <person name="Thomas B.C."/>
            <person name="Singh A."/>
            <person name="Wilkins M.J."/>
            <person name="Karaoz U."/>
            <person name="Brodie E.L."/>
            <person name="Williams K.H."/>
            <person name="Hubbard S.S."/>
            <person name="Banfield J.F."/>
        </authorList>
    </citation>
    <scope>NUCLEOTIDE SEQUENCE [LARGE SCALE GENOMIC DNA]</scope>
</reference>
<proteinExistence type="predicted"/>
<organism evidence="1 2">
    <name type="scientific">Candidatus Yanofskybacteria bacterium RIFCSPLOWO2_01_FULL_42_49</name>
    <dbReference type="NCBI Taxonomy" id="1802694"/>
    <lineage>
        <taxon>Bacteria</taxon>
        <taxon>Candidatus Yanofskyibacteriota</taxon>
    </lineage>
</organism>
<accession>A0A1F8GDQ0</accession>
<comment type="caution">
    <text evidence="1">The sequence shown here is derived from an EMBL/GenBank/DDBJ whole genome shotgun (WGS) entry which is preliminary data.</text>
</comment>
<name>A0A1F8GDQ0_9BACT</name>
<dbReference type="EMBL" id="MGKI01000011">
    <property type="protein sequence ID" value="OGN22589.1"/>
    <property type="molecule type" value="Genomic_DNA"/>
</dbReference>
<gene>
    <name evidence="1" type="ORF">A2918_02405</name>
</gene>
<evidence type="ECO:0000313" key="2">
    <source>
        <dbReference type="Proteomes" id="UP000178227"/>
    </source>
</evidence>
<dbReference type="Proteomes" id="UP000178227">
    <property type="component" value="Unassembled WGS sequence"/>
</dbReference>
<dbReference type="AlphaFoldDB" id="A0A1F8GDQ0"/>
<protein>
    <submittedName>
        <fullName evidence="1">Uncharacterized protein</fullName>
    </submittedName>
</protein>
<evidence type="ECO:0000313" key="1">
    <source>
        <dbReference type="EMBL" id="OGN22589.1"/>
    </source>
</evidence>